<dbReference type="eggNOG" id="COG0191">
    <property type="taxonomic scope" value="Bacteria"/>
</dbReference>
<reference evidence="3" key="2">
    <citation type="submission" date="2011-10" db="EMBL/GenBank/DDBJ databases">
        <title>The Genome Sequence of Granulicatella elegans ATCC 700633.</title>
        <authorList>
            <consortium name="The Broad Institute Genome Sequencing Platform"/>
            <consortium name="The Broad Institute Genome Sequencing Center for Infectious Disease"/>
            <person name="Earl A."/>
            <person name="Ward D."/>
            <person name="Feldgarden M."/>
            <person name="Gevers D."/>
            <person name="Sibley C.D."/>
            <person name="Field T.R."/>
            <person name="Grinwis M."/>
            <person name="Eshaghurshan C.S."/>
            <person name="Surette M.G."/>
            <person name="Young S.K."/>
            <person name="Zeng Q."/>
            <person name="Gargeya S."/>
            <person name="Fitzgerald M."/>
            <person name="Haas B."/>
            <person name="Abouelleil A."/>
            <person name="Alvarado L."/>
            <person name="Arachchi H.M."/>
            <person name="Berlin A."/>
            <person name="Brown A."/>
            <person name="Chapman S.B."/>
            <person name="Chen Z."/>
            <person name="Dunbar C."/>
            <person name="Freedman E."/>
            <person name="Gearin G."/>
            <person name="Goldberg J."/>
            <person name="Griggs A."/>
            <person name="Gujja S."/>
            <person name="Heiman D."/>
            <person name="Howarth C."/>
            <person name="Larson L."/>
            <person name="Lui A."/>
            <person name="MacDonald P.J.P."/>
            <person name="Montmayeur A."/>
            <person name="Murphy C."/>
            <person name="Neiman D."/>
            <person name="Pearson M."/>
            <person name="Priest M."/>
            <person name="Roberts A."/>
            <person name="Saif S."/>
            <person name="Shea T."/>
            <person name="Shenoy N."/>
            <person name="Sisk P."/>
            <person name="Stolte C."/>
            <person name="Sykes S."/>
            <person name="Wortman J."/>
            <person name="Nusbaum C."/>
            <person name="Birren B."/>
        </authorList>
    </citation>
    <scope>NUCLEOTIDE SEQUENCE [LARGE SCALE GENOMIC DNA]</scope>
    <source>
        <strain evidence="3">ATCC 700633</strain>
    </source>
</reference>
<name>D0BLM1_9LACT</name>
<dbReference type="AlphaFoldDB" id="D0BLM1"/>
<dbReference type="EMBL" id="ACRF02000016">
    <property type="protein sequence ID" value="EEW92886.1"/>
    <property type="molecule type" value="Genomic_DNA"/>
</dbReference>
<comment type="cofactor">
    <cofactor evidence="2">
        <name>Zn(2+)</name>
        <dbReference type="ChEBI" id="CHEBI:29105"/>
    </cofactor>
    <text evidence="2">Binds 2 Zn(2+) ions per subunit. One is catalytic and the other provides a structural contribution.</text>
</comment>
<feature type="binding site" evidence="2">
    <location>
        <position position="82"/>
    </location>
    <ligand>
        <name>Zn(2+)</name>
        <dbReference type="ChEBI" id="CHEBI:29105"/>
        <label>1</label>
        <note>catalytic</note>
    </ligand>
</feature>
<gene>
    <name evidence="3" type="ORF">HMPREF0446_00874</name>
</gene>
<comment type="caution">
    <text evidence="3">The sequence shown here is derived from an EMBL/GenBank/DDBJ whole genome shotgun (WGS) entry which is preliminary data.</text>
</comment>
<dbReference type="Proteomes" id="UP000002939">
    <property type="component" value="Unassembled WGS sequence"/>
</dbReference>
<feature type="binding site" evidence="2">
    <location>
        <position position="178"/>
    </location>
    <ligand>
        <name>Zn(2+)</name>
        <dbReference type="ChEBI" id="CHEBI:29105"/>
        <label>1</label>
        <note>catalytic</note>
    </ligand>
</feature>
<dbReference type="InterPro" id="IPR000771">
    <property type="entry name" value="FBA_II"/>
</dbReference>
<organism evidence="3 4">
    <name type="scientific">Granulicatella elegans ATCC 700633</name>
    <dbReference type="NCBI Taxonomy" id="626369"/>
    <lineage>
        <taxon>Bacteria</taxon>
        <taxon>Bacillati</taxon>
        <taxon>Bacillota</taxon>
        <taxon>Bacilli</taxon>
        <taxon>Lactobacillales</taxon>
        <taxon>Carnobacteriaceae</taxon>
        <taxon>Granulicatella</taxon>
    </lineage>
</organism>
<evidence type="ECO:0000313" key="4">
    <source>
        <dbReference type="Proteomes" id="UP000002939"/>
    </source>
</evidence>
<dbReference type="Gene3D" id="3.20.20.70">
    <property type="entry name" value="Aldolase class I"/>
    <property type="match status" value="1"/>
</dbReference>
<keyword evidence="2" id="KW-0862">Zinc</keyword>
<dbReference type="Pfam" id="PF01116">
    <property type="entry name" value="F_bP_aldolase"/>
    <property type="match status" value="1"/>
</dbReference>
<feature type="active site" description="Proton donor" evidence="1">
    <location>
        <position position="81"/>
    </location>
</feature>
<dbReference type="GO" id="GO:0016832">
    <property type="term" value="F:aldehyde-lyase activity"/>
    <property type="evidence" value="ECO:0007669"/>
    <property type="project" value="InterPro"/>
</dbReference>
<dbReference type="GO" id="GO:0005975">
    <property type="term" value="P:carbohydrate metabolic process"/>
    <property type="evidence" value="ECO:0007669"/>
    <property type="project" value="InterPro"/>
</dbReference>
<dbReference type="HOGENOM" id="CLU_040088_1_0_9"/>
<reference evidence="3" key="1">
    <citation type="submission" date="2009-09" db="EMBL/GenBank/DDBJ databases">
        <authorList>
            <consortium name="The Broad Institute Genome Sequencing Platform"/>
            <person name="Ward D."/>
            <person name="Feldgarden M."/>
            <person name="Earl A."/>
            <person name="Young S.K."/>
            <person name="Zeng Q."/>
            <person name="Koehrsen M."/>
            <person name="Alvarado L."/>
            <person name="Berlin A."/>
            <person name="Bochicchio J."/>
            <person name="Borenstein D."/>
            <person name="Chapman S.B."/>
            <person name="Chen Z."/>
            <person name="Engels R."/>
            <person name="Freedman E."/>
            <person name="Gellesch M."/>
            <person name="Goldberg J."/>
            <person name="Griggs A."/>
            <person name="Gujja S."/>
            <person name="Heilman E."/>
            <person name="Heiman D."/>
            <person name="Hepburn T."/>
            <person name="Howarth C."/>
            <person name="Jen D."/>
            <person name="Larson L."/>
            <person name="Lewis B."/>
            <person name="Mehta T."/>
            <person name="Park D."/>
            <person name="Pearson M."/>
            <person name="Roberts A."/>
            <person name="Saif S."/>
            <person name="Shea T."/>
            <person name="Shenoy N."/>
            <person name="Sisk P."/>
            <person name="Stolte C."/>
            <person name="Sykes S."/>
            <person name="Thomson T."/>
            <person name="Walk T."/>
            <person name="White J."/>
            <person name="Yandava C."/>
            <person name="Sibley C.D."/>
            <person name="Field T.R."/>
            <person name="Grinwis M."/>
            <person name="Eshaghurshan C.S."/>
            <person name="Surette M.G."/>
            <person name="Haas B."/>
            <person name="Nusbaum C."/>
            <person name="Birren B."/>
        </authorList>
    </citation>
    <scope>NUCLEOTIDE SEQUENCE [LARGE SCALE GENOMIC DNA]</scope>
    <source>
        <strain evidence="3">ATCC 700633</strain>
    </source>
</reference>
<evidence type="ECO:0000256" key="2">
    <source>
        <dbReference type="PIRSR" id="PIRSR001359-3"/>
    </source>
</evidence>
<keyword evidence="4" id="KW-1185">Reference proteome</keyword>
<dbReference type="STRING" id="626369.HMPREF0446_00874"/>
<dbReference type="PANTHER" id="PTHR30304">
    <property type="entry name" value="D-TAGATOSE-1,6-BISPHOSPHATE ALDOLASE"/>
    <property type="match status" value="1"/>
</dbReference>
<keyword evidence="2" id="KW-0479">Metal-binding</keyword>
<dbReference type="PANTHER" id="PTHR30304:SF0">
    <property type="entry name" value="D-TAGATOSE-1,6-BISPHOSPHATE ALDOLASE SUBUNIT GATY-RELATED"/>
    <property type="match status" value="1"/>
</dbReference>
<dbReference type="GO" id="GO:0008270">
    <property type="term" value="F:zinc ion binding"/>
    <property type="evidence" value="ECO:0007669"/>
    <property type="project" value="InterPro"/>
</dbReference>
<dbReference type="OrthoDB" id="9803995at2"/>
<dbReference type="InterPro" id="IPR050246">
    <property type="entry name" value="Class_II_FBP_aldolase"/>
</dbReference>
<dbReference type="SUPFAM" id="SSF51569">
    <property type="entry name" value="Aldolase"/>
    <property type="match status" value="1"/>
</dbReference>
<evidence type="ECO:0000313" key="3">
    <source>
        <dbReference type="EMBL" id="EEW92886.1"/>
    </source>
</evidence>
<feature type="binding site" evidence="2">
    <location>
        <position position="133"/>
    </location>
    <ligand>
        <name>Zn(2+)</name>
        <dbReference type="ChEBI" id="CHEBI:29105"/>
        <label>2</label>
    </ligand>
</feature>
<dbReference type="CDD" id="cd00947">
    <property type="entry name" value="TBP_aldolase_IIB"/>
    <property type="match status" value="1"/>
</dbReference>
<feature type="binding site" evidence="2">
    <location>
        <position position="103"/>
    </location>
    <ligand>
        <name>Zn(2+)</name>
        <dbReference type="ChEBI" id="CHEBI:29105"/>
        <label>2</label>
    </ligand>
</feature>
<dbReference type="InterPro" id="IPR013785">
    <property type="entry name" value="Aldolase_TIM"/>
</dbReference>
<dbReference type="NCBIfam" id="TIGR00167">
    <property type="entry name" value="cbbA"/>
    <property type="match status" value="1"/>
</dbReference>
<protein>
    <submittedName>
        <fullName evidence="3">Ketose-bisphosphate aldolase</fullName>
    </submittedName>
</protein>
<accession>D0BLM1</accession>
<feature type="binding site" evidence="2">
    <location>
        <position position="206"/>
    </location>
    <ligand>
        <name>Zn(2+)</name>
        <dbReference type="ChEBI" id="CHEBI:29105"/>
        <label>1</label>
        <note>catalytic</note>
    </ligand>
</feature>
<evidence type="ECO:0000256" key="1">
    <source>
        <dbReference type="PIRSR" id="PIRSR001359-1"/>
    </source>
</evidence>
<dbReference type="PIRSF" id="PIRSF001359">
    <property type="entry name" value="F_bP_aldolase_II"/>
    <property type="match status" value="1"/>
</dbReference>
<dbReference type="RefSeq" id="WP_006703147.1">
    <property type="nucleotide sequence ID" value="NZ_KI391971.1"/>
</dbReference>
<sequence>MKAYMRDVLGKAKQGNFAIPATNFIDWNSAKAYVEMSEELNLPLILAFAQVHSPYLSLEEAANIGKYFQEKAKTPVVLHLDHGQDLAFIKRAIQLGFNSVMIDASLDSFEENVRKTKEVVEVAHEFGVDVEAEIGFVGANGDVSKDEIKSIYTNVEDAEKFVQETNVDSLAVSIGTSHGLYKGIPKINFQRLSELRNVLNIPLVLHGGSGSGDDNLNRCAREGISKINIYSDFMDAGAKSVSEKSFTNYIDVLKASREGMKTTLKHYYRVFETK</sequence>
<proteinExistence type="predicted"/>